<dbReference type="Gene3D" id="1.20.1560.10">
    <property type="entry name" value="ABC transporter type 1, transmembrane domain"/>
    <property type="match status" value="1"/>
</dbReference>
<feature type="domain" description="ABC transporter" evidence="11">
    <location>
        <begin position="494"/>
        <end position="729"/>
    </location>
</feature>
<dbReference type="Gene3D" id="3.40.50.300">
    <property type="entry name" value="P-loop containing nucleotide triphosphate hydrolases"/>
    <property type="match status" value="1"/>
</dbReference>
<keyword evidence="4 10" id="KW-0812">Transmembrane</keyword>
<dbReference type="SMART" id="SM00382">
    <property type="entry name" value="AAA"/>
    <property type="match status" value="1"/>
</dbReference>
<evidence type="ECO:0000256" key="6">
    <source>
        <dbReference type="ARBA" id="ARBA00022801"/>
    </source>
</evidence>
<dbReference type="Gene3D" id="3.90.70.10">
    <property type="entry name" value="Cysteine proteinases"/>
    <property type="match status" value="1"/>
</dbReference>
<keyword evidence="9 10" id="KW-0472">Membrane</keyword>
<feature type="transmembrane region" description="Helical" evidence="10">
    <location>
        <begin position="438"/>
        <end position="455"/>
    </location>
</feature>
<dbReference type="InterPro" id="IPR039421">
    <property type="entry name" value="Type_1_exporter"/>
</dbReference>
<dbReference type="InterPro" id="IPR005074">
    <property type="entry name" value="Peptidase_C39"/>
</dbReference>
<dbReference type="GO" id="GO:0015421">
    <property type="term" value="F:ABC-type oligopeptide transporter activity"/>
    <property type="evidence" value="ECO:0007669"/>
    <property type="project" value="TreeGrafter"/>
</dbReference>
<keyword evidence="2" id="KW-0813">Transport</keyword>
<organism evidence="14 15">
    <name type="scientific">Xanthocytophaga agilis</name>
    <dbReference type="NCBI Taxonomy" id="3048010"/>
    <lineage>
        <taxon>Bacteria</taxon>
        <taxon>Pseudomonadati</taxon>
        <taxon>Bacteroidota</taxon>
        <taxon>Cytophagia</taxon>
        <taxon>Cytophagales</taxon>
        <taxon>Rhodocytophagaceae</taxon>
        <taxon>Xanthocytophaga</taxon>
    </lineage>
</organism>
<dbReference type="InterPro" id="IPR017871">
    <property type="entry name" value="ABC_transporter-like_CS"/>
</dbReference>
<evidence type="ECO:0000256" key="3">
    <source>
        <dbReference type="ARBA" id="ARBA00022475"/>
    </source>
</evidence>
<evidence type="ECO:0000256" key="2">
    <source>
        <dbReference type="ARBA" id="ARBA00022448"/>
    </source>
</evidence>
<evidence type="ECO:0000256" key="10">
    <source>
        <dbReference type="SAM" id="Phobius"/>
    </source>
</evidence>
<feature type="transmembrane region" description="Helical" evidence="10">
    <location>
        <begin position="318"/>
        <end position="336"/>
    </location>
</feature>
<evidence type="ECO:0000313" key="14">
    <source>
        <dbReference type="EMBL" id="MDJ1505217.1"/>
    </source>
</evidence>
<evidence type="ECO:0000259" key="11">
    <source>
        <dbReference type="PROSITE" id="PS50893"/>
    </source>
</evidence>
<comment type="subcellular location">
    <subcellularLocation>
        <location evidence="1">Cell membrane</location>
        <topology evidence="1">Multi-pass membrane protein</topology>
    </subcellularLocation>
</comment>
<keyword evidence="3" id="KW-1003">Cell membrane</keyword>
<comment type="caution">
    <text evidence="14">The sequence shown here is derived from an EMBL/GenBank/DDBJ whole genome shotgun (WGS) entry which is preliminary data.</text>
</comment>
<reference evidence="14" key="1">
    <citation type="submission" date="2023-05" db="EMBL/GenBank/DDBJ databases">
        <authorList>
            <person name="Zhang X."/>
        </authorList>
    </citation>
    <scope>NUCLEOTIDE SEQUENCE</scope>
    <source>
        <strain evidence="14">BD1B2-1</strain>
    </source>
</reference>
<dbReference type="PROSITE" id="PS50929">
    <property type="entry name" value="ABC_TM1F"/>
    <property type="match status" value="1"/>
</dbReference>
<dbReference type="InterPro" id="IPR003593">
    <property type="entry name" value="AAA+_ATPase"/>
</dbReference>
<dbReference type="GO" id="GO:0005886">
    <property type="term" value="C:plasma membrane"/>
    <property type="evidence" value="ECO:0007669"/>
    <property type="project" value="UniProtKB-SubCell"/>
</dbReference>
<dbReference type="GO" id="GO:0016887">
    <property type="term" value="F:ATP hydrolysis activity"/>
    <property type="evidence" value="ECO:0007669"/>
    <property type="project" value="InterPro"/>
</dbReference>
<keyword evidence="6" id="KW-0378">Hydrolase</keyword>
<dbReference type="AlphaFoldDB" id="A0AAE3UJ08"/>
<keyword evidence="15" id="KW-1185">Reference proteome</keyword>
<dbReference type="PANTHER" id="PTHR43394:SF1">
    <property type="entry name" value="ATP-BINDING CASSETTE SUB-FAMILY B MEMBER 10, MITOCHONDRIAL"/>
    <property type="match status" value="1"/>
</dbReference>
<feature type="transmembrane region" description="Helical" evidence="10">
    <location>
        <begin position="293"/>
        <end position="312"/>
    </location>
</feature>
<evidence type="ECO:0000256" key="1">
    <source>
        <dbReference type="ARBA" id="ARBA00004651"/>
    </source>
</evidence>
<evidence type="ECO:0000256" key="4">
    <source>
        <dbReference type="ARBA" id="ARBA00022692"/>
    </source>
</evidence>
<protein>
    <submittedName>
        <fullName evidence="14">Peptidase domain-containing ABC transporter</fullName>
    </submittedName>
</protein>
<dbReference type="PROSITE" id="PS50893">
    <property type="entry name" value="ABC_TRANSPORTER_2"/>
    <property type="match status" value="1"/>
</dbReference>
<feature type="transmembrane region" description="Helical" evidence="10">
    <location>
        <begin position="408"/>
        <end position="426"/>
    </location>
</feature>
<dbReference type="Pfam" id="PF03412">
    <property type="entry name" value="Peptidase_C39"/>
    <property type="match status" value="1"/>
</dbReference>
<feature type="transmembrane region" description="Helical" evidence="10">
    <location>
        <begin position="215"/>
        <end position="236"/>
    </location>
</feature>
<evidence type="ECO:0000259" key="13">
    <source>
        <dbReference type="PROSITE" id="PS50990"/>
    </source>
</evidence>
<dbReference type="SUPFAM" id="SSF52540">
    <property type="entry name" value="P-loop containing nucleoside triphosphate hydrolases"/>
    <property type="match status" value="1"/>
</dbReference>
<accession>A0AAE3UJ08</accession>
<name>A0AAE3UJ08_9BACT</name>
<feature type="domain" description="ABC transmembrane type-1" evidence="12">
    <location>
        <begin position="182"/>
        <end position="461"/>
    </location>
</feature>
<dbReference type="PANTHER" id="PTHR43394">
    <property type="entry name" value="ATP-DEPENDENT PERMEASE MDL1, MITOCHONDRIAL"/>
    <property type="match status" value="1"/>
</dbReference>
<dbReference type="Pfam" id="PF00664">
    <property type="entry name" value="ABC_membrane"/>
    <property type="match status" value="1"/>
</dbReference>
<proteinExistence type="predicted"/>
<keyword evidence="7" id="KW-0067">ATP-binding</keyword>
<dbReference type="PROSITE" id="PS50990">
    <property type="entry name" value="PEPTIDASE_C39"/>
    <property type="match status" value="1"/>
</dbReference>
<dbReference type="InterPro" id="IPR036640">
    <property type="entry name" value="ABC1_TM_sf"/>
</dbReference>
<dbReference type="GO" id="GO:0006508">
    <property type="term" value="P:proteolysis"/>
    <property type="evidence" value="ECO:0007669"/>
    <property type="project" value="InterPro"/>
</dbReference>
<evidence type="ECO:0000256" key="7">
    <source>
        <dbReference type="ARBA" id="ARBA00022840"/>
    </source>
</evidence>
<dbReference type="GO" id="GO:0008233">
    <property type="term" value="F:peptidase activity"/>
    <property type="evidence" value="ECO:0007669"/>
    <property type="project" value="InterPro"/>
</dbReference>
<dbReference type="InterPro" id="IPR003439">
    <property type="entry name" value="ABC_transporter-like_ATP-bd"/>
</dbReference>
<evidence type="ECO:0000256" key="9">
    <source>
        <dbReference type="ARBA" id="ARBA00023136"/>
    </source>
</evidence>
<keyword evidence="8 10" id="KW-1133">Transmembrane helix</keyword>
<dbReference type="Pfam" id="PF00005">
    <property type="entry name" value="ABC_tran"/>
    <property type="match status" value="1"/>
</dbReference>
<evidence type="ECO:0000256" key="8">
    <source>
        <dbReference type="ARBA" id="ARBA00022989"/>
    </source>
</evidence>
<dbReference type="CDD" id="cd02418">
    <property type="entry name" value="Peptidase_C39B"/>
    <property type="match status" value="1"/>
</dbReference>
<evidence type="ECO:0000259" key="12">
    <source>
        <dbReference type="PROSITE" id="PS50929"/>
    </source>
</evidence>
<dbReference type="CDD" id="cd18570">
    <property type="entry name" value="ABC_6TM_PCAT1_LagD_like"/>
    <property type="match status" value="1"/>
</dbReference>
<dbReference type="FunFam" id="3.40.50.300:FF:000221">
    <property type="entry name" value="Multidrug ABC transporter ATP-binding protein"/>
    <property type="match status" value="1"/>
</dbReference>
<keyword evidence="5" id="KW-0547">Nucleotide-binding</keyword>
<sequence length="733" mass="82685">MQSQLFYMRAIQIKQHDLTDCGAACLASVAAYYKLHLPLARIRQYAGTDKKGTNLSGLMEAATKLGFQAKGVKGSFESLTQIPLPCIAHVVLKPNTSAEKEQLVSHHYVVIYHVSKNYIRVMDPIDGRLHRKSHEDFRKEWTGVLLLLLPDEGRFKQGNEKISFFRRFWTLLTPHKTVMLQALAGAITYTVLGLSTSVYIQKITDSVLVEGNKNLLNLLSVAMIVILAFQLLISWFKSMFMLKTGQQIDARLILGYYKHLMRLPQTFFDTMQVGEIISRVNDAVKIRAFINDVALNLVVNLFIVFFSFALMFTYYWKLAFILTAIIPLYGVVYFIANQINKRLQRQWMESSANLEIQLVESLNAAATIKRFGLEEHANLKTEIRFVQLLRNVFHSGKNTLFISTAGEFLSRLFTIILLWTGSYFVIDGELTPGELLSFYTLVGYFTLPATNLLAANKSIQEAVIATDRLFEIMDLEREENENKVDLTPELIGDIQFKNVSFRYGTRQKVFDKLSFTIPKGSIVAIIGESGSGKSTLLSLLQNLYPLSEGNITLGQYDIRYVSTKSLRHMVSVVPQQIDLFSTSILENIAVGDHTPNMQKVLSLSAQLGISEFIEKLPGGFNALLGENGINLSGGERQRLAIARALYRNPEILILDEATSSLDSISEQYVQTTIENLRKEGKTVLIIAHRLSTIKNADKIIALENGQVMAEGTHEQLLEQDTIYSKLWRVQFGM</sequence>
<dbReference type="PROSITE" id="PS00211">
    <property type="entry name" value="ABC_TRANSPORTER_1"/>
    <property type="match status" value="1"/>
</dbReference>
<feature type="transmembrane region" description="Helical" evidence="10">
    <location>
        <begin position="178"/>
        <end position="200"/>
    </location>
</feature>
<dbReference type="GO" id="GO:0005524">
    <property type="term" value="F:ATP binding"/>
    <property type="evidence" value="ECO:0007669"/>
    <property type="project" value="UniProtKB-KW"/>
</dbReference>
<gene>
    <name evidence="14" type="ORF">QNI22_31465</name>
</gene>
<feature type="domain" description="Peptidase C39" evidence="13">
    <location>
        <begin position="15"/>
        <end position="148"/>
    </location>
</feature>
<dbReference type="SUPFAM" id="SSF90123">
    <property type="entry name" value="ABC transporter transmembrane region"/>
    <property type="match status" value="1"/>
</dbReference>
<dbReference type="InterPro" id="IPR027417">
    <property type="entry name" value="P-loop_NTPase"/>
</dbReference>
<evidence type="ECO:0000313" key="15">
    <source>
        <dbReference type="Proteomes" id="UP001232063"/>
    </source>
</evidence>
<evidence type="ECO:0000256" key="5">
    <source>
        <dbReference type="ARBA" id="ARBA00022741"/>
    </source>
</evidence>
<dbReference type="InterPro" id="IPR011527">
    <property type="entry name" value="ABC1_TM_dom"/>
</dbReference>
<dbReference type="Proteomes" id="UP001232063">
    <property type="component" value="Unassembled WGS sequence"/>
</dbReference>
<dbReference type="EMBL" id="JASJOU010000015">
    <property type="protein sequence ID" value="MDJ1505217.1"/>
    <property type="molecule type" value="Genomic_DNA"/>
</dbReference>